<keyword evidence="1" id="KW-0677">Repeat</keyword>
<accession>A0A5E6MAD3</accession>
<protein>
    <submittedName>
        <fullName evidence="8">Cell division protease FtsH</fullName>
    </submittedName>
</protein>
<dbReference type="Pfam" id="PF02359">
    <property type="entry name" value="CDC48_N"/>
    <property type="match status" value="1"/>
</dbReference>
<dbReference type="SMART" id="SM00382">
    <property type="entry name" value="AAA"/>
    <property type="match status" value="2"/>
</dbReference>
<evidence type="ECO:0000256" key="4">
    <source>
        <dbReference type="RuleBase" id="RU003651"/>
    </source>
</evidence>
<dbReference type="InterPro" id="IPR003959">
    <property type="entry name" value="ATPase_AAA_core"/>
</dbReference>
<name>A0A5E6MAD3_9BACT</name>
<evidence type="ECO:0000259" key="7">
    <source>
        <dbReference type="SMART" id="SM01073"/>
    </source>
</evidence>
<dbReference type="Pfam" id="PF00004">
    <property type="entry name" value="AAA"/>
    <property type="match status" value="2"/>
</dbReference>
<dbReference type="RefSeq" id="WP_246186489.1">
    <property type="nucleotide sequence ID" value="NZ_CABFVA020000019.1"/>
</dbReference>
<dbReference type="Gene3D" id="2.40.40.20">
    <property type="match status" value="1"/>
</dbReference>
<dbReference type="InterPro" id="IPR004201">
    <property type="entry name" value="Cdc48_dom2"/>
</dbReference>
<comment type="similarity">
    <text evidence="4">Belongs to the AAA ATPase family.</text>
</comment>
<dbReference type="InterPro" id="IPR050168">
    <property type="entry name" value="AAA_ATPase_domain"/>
</dbReference>
<dbReference type="InterPro" id="IPR003338">
    <property type="entry name" value="CDC4_N-term_subdom"/>
</dbReference>
<dbReference type="SMART" id="SM01073">
    <property type="entry name" value="CDC48_N"/>
    <property type="match status" value="1"/>
</dbReference>
<dbReference type="GO" id="GO:0005524">
    <property type="term" value="F:ATP binding"/>
    <property type="evidence" value="ECO:0007669"/>
    <property type="project" value="UniProtKB-KW"/>
</dbReference>
<evidence type="ECO:0000256" key="3">
    <source>
        <dbReference type="ARBA" id="ARBA00022840"/>
    </source>
</evidence>
<feature type="domain" description="CDC48" evidence="6">
    <location>
        <begin position="123"/>
        <end position="185"/>
    </location>
</feature>
<dbReference type="Proteomes" id="UP000334923">
    <property type="component" value="Unassembled WGS sequence"/>
</dbReference>
<dbReference type="AlphaFoldDB" id="A0A5E6MAD3"/>
<dbReference type="InterPro" id="IPR005938">
    <property type="entry name" value="AAA_ATPase_CDC48"/>
</dbReference>
<evidence type="ECO:0000259" key="5">
    <source>
        <dbReference type="SMART" id="SM00382"/>
    </source>
</evidence>
<dbReference type="Gene3D" id="1.10.8.60">
    <property type="match status" value="2"/>
</dbReference>
<feature type="domain" description="AAA+ ATPase" evidence="5">
    <location>
        <begin position="500"/>
        <end position="637"/>
    </location>
</feature>
<organism evidence="8 9">
    <name type="scientific">Methylacidimicrobium tartarophylax</name>
    <dbReference type="NCBI Taxonomy" id="1041768"/>
    <lineage>
        <taxon>Bacteria</taxon>
        <taxon>Pseudomonadati</taxon>
        <taxon>Verrucomicrobiota</taxon>
        <taxon>Methylacidimicrobium</taxon>
    </lineage>
</organism>
<dbReference type="InterPro" id="IPR027417">
    <property type="entry name" value="P-loop_NTPase"/>
</dbReference>
<dbReference type="PANTHER" id="PTHR23077:SF171">
    <property type="entry name" value="NUCLEAR VALOSIN-CONTAINING PROTEIN-LIKE"/>
    <property type="match status" value="1"/>
</dbReference>
<gene>
    <name evidence="8" type="primary">ftsH</name>
    <name evidence="8" type="synonym">hflB</name>
    <name evidence="8" type="ORF">MAMT_00567</name>
</gene>
<evidence type="ECO:0000259" key="6">
    <source>
        <dbReference type="SMART" id="SM01072"/>
    </source>
</evidence>
<dbReference type="GO" id="GO:0008233">
    <property type="term" value="F:peptidase activity"/>
    <property type="evidence" value="ECO:0007669"/>
    <property type="project" value="UniProtKB-KW"/>
</dbReference>
<keyword evidence="8" id="KW-0378">Hydrolase</keyword>
<dbReference type="Pfam" id="PF02933">
    <property type="entry name" value="CDC48_2"/>
    <property type="match status" value="1"/>
</dbReference>
<dbReference type="Pfam" id="PF17862">
    <property type="entry name" value="AAA_lid_3"/>
    <property type="match status" value="2"/>
</dbReference>
<dbReference type="InterPro" id="IPR003593">
    <property type="entry name" value="AAA+_ATPase"/>
</dbReference>
<evidence type="ECO:0000256" key="1">
    <source>
        <dbReference type="ARBA" id="ARBA00022737"/>
    </source>
</evidence>
<keyword evidence="2 4" id="KW-0547">Nucleotide-binding</keyword>
<keyword evidence="3 4" id="KW-0067">ATP-binding</keyword>
<dbReference type="GO" id="GO:0006508">
    <property type="term" value="P:proteolysis"/>
    <property type="evidence" value="ECO:0007669"/>
    <property type="project" value="UniProtKB-KW"/>
</dbReference>
<dbReference type="SMART" id="SM01072">
    <property type="entry name" value="CDC48_2"/>
    <property type="match status" value="1"/>
</dbReference>
<dbReference type="GO" id="GO:0016887">
    <property type="term" value="F:ATP hydrolysis activity"/>
    <property type="evidence" value="ECO:0007669"/>
    <property type="project" value="InterPro"/>
</dbReference>
<dbReference type="SUPFAM" id="SSF54585">
    <property type="entry name" value="Cdc48 domain 2-like"/>
    <property type="match status" value="1"/>
</dbReference>
<evidence type="ECO:0000313" key="8">
    <source>
        <dbReference type="EMBL" id="VVM05298.1"/>
    </source>
</evidence>
<keyword evidence="8" id="KW-0131">Cell cycle</keyword>
<dbReference type="NCBIfam" id="TIGR01243">
    <property type="entry name" value="CDC48"/>
    <property type="match status" value="1"/>
</dbReference>
<dbReference type="SUPFAM" id="SSF50692">
    <property type="entry name" value="ADC-like"/>
    <property type="match status" value="1"/>
</dbReference>
<keyword evidence="9" id="KW-1185">Reference proteome</keyword>
<dbReference type="Gene3D" id="3.40.50.300">
    <property type="entry name" value="P-loop containing nucleotide triphosphate hydrolases"/>
    <property type="match status" value="2"/>
</dbReference>
<dbReference type="GO" id="GO:0005737">
    <property type="term" value="C:cytoplasm"/>
    <property type="evidence" value="ECO:0007669"/>
    <property type="project" value="UniProtKB-ARBA"/>
</dbReference>
<keyword evidence="8" id="KW-0132">Cell division</keyword>
<feature type="domain" description="AAA+ ATPase" evidence="5">
    <location>
        <begin position="227"/>
        <end position="363"/>
    </location>
</feature>
<feature type="domain" description="CDC48 N-terminal subdomain" evidence="7">
    <location>
        <begin position="20"/>
        <end position="105"/>
    </location>
</feature>
<evidence type="ECO:0000313" key="9">
    <source>
        <dbReference type="Proteomes" id="UP000334923"/>
    </source>
</evidence>
<dbReference type="SUPFAM" id="SSF52540">
    <property type="entry name" value="P-loop containing nucleoside triphosphate hydrolases"/>
    <property type="match status" value="2"/>
</dbReference>
<dbReference type="InterPro" id="IPR041569">
    <property type="entry name" value="AAA_lid_3"/>
</dbReference>
<proteinExistence type="inferred from homology"/>
<dbReference type="InterPro" id="IPR009010">
    <property type="entry name" value="Asp_de-COase-like_dom_sf"/>
</dbReference>
<dbReference type="FunFam" id="1.10.8.60:FF:000178">
    <property type="entry name" value="CDC48/VCP homolog, AAA superfamily"/>
    <property type="match status" value="1"/>
</dbReference>
<keyword evidence="8" id="KW-0645">Protease</keyword>
<dbReference type="PROSITE" id="PS00674">
    <property type="entry name" value="AAA"/>
    <property type="match status" value="2"/>
</dbReference>
<dbReference type="CDD" id="cd19511">
    <property type="entry name" value="RecA-like_CDC48_r2-like"/>
    <property type="match status" value="1"/>
</dbReference>
<dbReference type="FunFam" id="3.40.50.300:FF:000018">
    <property type="entry name" value="Cell division control 48"/>
    <property type="match status" value="1"/>
</dbReference>
<evidence type="ECO:0000256" key="2">
    <source>
        <dbReference type="ARBA" id="ARBA00022741"/>
    </source>
</evidence>
<dbReference type="Gene3D" id="3.10.330.10">
    <property type="match status" value="1"/>
</dbReference>
<dbReference type="InterPro" id="IPR029067">
    <property type="entry name" value="CDC48_domain_2-like_sf"/>
</dbReference>
<reference evidence="8 9" key="1">
    <citation type="submission" date="2019-09" db="EMBL/GenBank/DDBJ databases">
        <authorList>
            <person name="Cremers G."/>
        </authorList>
    </citation>
    <scope>NUCLEOTIDE SEQUENCE [LARGE SCALE GENOMIC DNA]</scope>
    <source>
        <strain evidence="8">4A</strain>
    </source>
</reference>
<dbReference type="InterPro" id="IPR003960">
    <property type="entry name" value="ATPase_AAA_CS"/>
</dbReference>
<sequence>MKGFEKLAKLCRRNGGRNGALRAGALPLQEEGKGLCRLGMEQMRSLSLQPGAVVAIDGPRRTVGVAVLREGSEEAERGIVQIDPILRGNAGIGLGEKVSLSKIVAGVARRLTLTPIPSAWVPRGQQERRELLRQVEGRPLLVGDRVRITVAGKRRDFLVAQTEPDGPVVVSGSTELRVEADRDRESGSRGISYEDVGGLHREMQRVREMVELPLRHPELFERFGIGAPKGILLHGPPGSGKTLIARTVAAMTKASFFPVSGPEILDKHYGEAEARLRRIFEEAEKKAPSIIFFDEIDALAPKRETVVGEMEKRVVGQLLSLMDGLRARGQVVVLGATNLPNLLDPALRRPGRFDREIMIGIPDRNGRLEILRIHSRRMPLAEDVELEELADLTHGYLGADLELLCREAAMASLREFLALGSNDGAGTVTGEGSREEVTRAHFLEALRQVEPSALREVMAEVPDVHWGDIGGLDDVKRELQEALAWPLLHAQLFKHAGAKPAKGILLHGPPGTGKTLLAKAAATESKANFIGIKGPALISKWVGESERGVREIFRRARGAAPCIVFLDEIDALAPSRGASGDSRVMERVVGALLTELDGMEELRGVVVLGATNRIDIIDPALLRPGRFDLIIPLMLPDLRERREILKVHLRGKPVASDIDLEALAAQTEGCSGAQIEAVCLKGTMLAIREYLEANGEATVDPVFRDYRLRMAHLEEAVHFVSRSRPFVVAPGEVSAISPPP</sequence>
<dbReference type="PANTHER" id="PTHR23077">
    <property type="entry name" value="AAA-FAMILY ATPASE"/>
    <property type="match status" value="1"/>
</dbReference>
<dbReference type="GO" id="GO:0051301">
    <property type="term" value="P:cell division"/>
    <property type="evidence" value="ECO:0007669"/>
    <property type="project" value="UniProtKB-KW"/>
</dbReference>
<dbReference type="EMBL" id="CABFVA020000019">
    <property type="protein sequence ID" value="VVM05298.1"/>
    <property type="molecule type" value="Genomic_DNA"/>
</dbReference>
<dbReference type="FunFam" id="3.40.50.300:FF:000012">
    <property type="entry name" value="Transitional endoplasmic reticulum ATPase"/>
    <property type="match status" value="1"/>
</dbReference>